<reference evidence="1 2" key="1">
    <citation type="submission" date="2017-08" db="EMBL/GenBank/DDBJ databases">
        <title>Infants hospitalized years apart are colonized by the same room-sourced microbial strains.</title>
        <authorList>
            <person name="Brooks B."/>
            <person name="Olm M.R."/>
            <person name="Firek B.A."/>
            <person name="Baker R."/>
            <person name="Thomas B.C."/>
            <person name="Morowitz M.J."/>
            <person name="Banfield J.F."/>
        </authorList>
    </citation>
    <scope>NUCLEOTIDE SEQUENCE [LARGE SCALE GENOMIC DNA]</scope>
    <source>
        <strain evidence="1">S2_003_000_R2_14</strain>
    </source>
</reference>
<protein>
    <submittedName>
        <fullName evidence="1">Uncharacterized protein</fullName>
    </submittedName>
</protein>
<dbReference type="AlphaFoldDB" id="A0A2W5UQZ0"/>
<sequence>MADRLDYYFRQRVTEAELDLGFSLLEKALHNLAADLRIYGVVSGGVPSPHSPVPDLSIDLTAPARAYDNFGQRLFFGTGQTVDCSTDLSGIPTDVSTAGNERWLGVFLRFKRLLSDPRTDGNSQQVFFRRDESFELVVRQAAEGAAGAAPKMALQPDELLLCDVRRRPGQTQVVSTDIDTSRRQAFVFVQGSSVGITTVGWNALSPGTPTVQAALDAIDAVLTDHFDGTAHRHAATKVDYAPHGMVAANTVQGAIDELVDDLSGPGGAAAVGAGGVPGNPNPLGPGSVASQLGALLGLLNGHVAAVSDAHPASAISATPHSYITTTSVQAQLQSLVVALADQTAAAAGSTRVGSMAFPGAPVTLVAKTVAGQLFDLLTAHNAHLNELFAAHPASTITVLDAANRLNAANTEDALAELMAIAGADHFRANEAVPAGMHRTIRQPPFSGSTKALLWDAQGTGAGVARFRVYLDGDSLWLTMNASWNGTQWVKQATGNAAALRLGRNTFELVHEGTPATQFALWTRTWRLPIDSNAVNSAFELSGSVRETGYCGAKMYNPTGAAQFMMLGNVVNFRSRFPAAPSSITLAVRDSSAGVPTTRVQNVTRDGFAFTIDANVGASNWSYWYGDYTAIA</sequence>
<accession>A0A2W5UQZ0</accession>
<evidence type="ECO:0000313" key="2">
    <source>
        <dbReference type="Proteomes" id="UP000249061"/>
    </source>
</evidence>
<dbReference type="Proteomes" id="UP000249061">
    <property type="component" value="Unassembled WGS sequence"/>
</dbReference>
<organism evidence="1 2">
    <name type="scientific">Archangium gephyra</name>
    <dbReference type="NCBI Taxonomy" id="48"/>
    <lineage>
        <taxon>Bacteria</taxon>
        <taxon>Pseudomonadati</taxon>
        <taxon>Myxococcota</taxon>
        <taxon>Myxococcia</taxon>
        <taxon>Myxococcales</taxon>
        <taxon>Cystobacterineae</taxon>
        <taxon>Archangiaceae</taxon>
        <taxon>Archangium</taxon>
    </lineage>
</organism>
<proteinExistence type="predicted"/>
<gene>
    <name evidence="1" type="ORF">DI536_31795</name>
</gene>
<dbReference type="EMBL" id="QFQP01000043">
    <property type="protein sequence ID" value="PZR05634.1"/>
    <property type="molecule type" value="Genomic_DNA"/>
</dbReference>
<comment type="caution">
    <text evidence="1">The sequence shown here is derived from an EMBL/GenBank/DDBJ whole genome shotgun (WGS) entry which is preliminary data.</text>
</comment>
<name>A0A2W5UQZ0_9BACT</name>
<evidence type="ECO:0000313" key="1">
    <source>
        <dbReference type="EMBL" id="PZR05634.1"/>
    </source>
</evidence>